<evidence type="ECO:0000259" key="2">
    <source>
        <dbReference type="SMART" id="SM00862"/>
    </source>
</evidence>
<keyword evidence="1" id="KW-0238">DNA-binding</keyword>
<dbReference type="InterPro" id="IPR016032">
    <property type="entry name" value="Sig_transdc_resp-reg_C-effctor"/>
</dbReference>
<dbReference type="InterPro" id="IPR001867">
    <property type="entry name" value="OmpR/PhoB-type_DNA-bd"/>
</dbReference>
<keyword evidence="4" id="KW-1185">Reference proteome</keyword>
<dbReference type="GO" id="GO:0000160">
    <property type="term" value="P:phosphorelay signal transduction system"/>
    <property type="evidence" value="ECO:0007669"/>
    <property type="project" value="InterPro"/>
</dbReference>
<protein>
    <submittedName>
        <fullName evidence="3">Two-component system cell cycle response regulator CtrA</fullName>
    </submittedName>
</protein>
<gene>
    <name evidence="3" type="ORF">GGQ67_001138</name>
</gene>
<dbReference type="Proteomes" id="UP000582090">
    <property type="component" value="Unassembled WGS sequence"/>
</dbReference>
<organism evidence="3 4">
    <name type="scientific">Rhizobium metallidurans</name>
    <dbReference type="NCBI Taxonomy" id="1265931"/>
    <lineage>
        <taxon>Bacteria</taxon>
        <taxon>Pseudomonadati</taxon>
        <taxon>Pseudomonadota</taxon>
        <taxon>Alphaproteobacteria</taxon>
        <taxon>Hyphomicrobiales</taxon>
        <taxon>Rhizobiaceae</taxon>
        <taxon>Rhizobium/Agrobacterium group</taxon>
        <taxon>Rhizobium</taxon>
    </lineage>
</organism>
<evidence type="ECO:0000313" key="3">
    <source>
        <dbReference type="EMBL" id="MBB3963513.1"/>
    </source>
</evidence>
<dbReference type="SUPFAM" id="SSF46894">
    <property type="entry name" value="C-terminal effector domain of the bipartite response regulators"/>
    <property type="match status" value="1"/>
</dbReference>
<proteinExistence type="predicted"/>
<feature type="domain" description="OmpR/PhoB-type" evidence="2">
    <location>
        <begin position="34"/>
        <end position="107"/>
    </location>
</feature>
<dbReference type="Gene3D" id="1.10.10.10">
    <property type="entry name" value="Winged helix-like DNA-binding domain superfamily/Winged helix DNA-binding domain"/>
    <property type="match status" value="1"/>
</dbReference>
<dbReference type="RefSeq" id="WP_183899220.1">
    <property type="nucleotide sequence ID" value="NZ_JACIDW010000002.1"/>
</dbReference>
<sequence>MDEIHERQKARIDLLEERVRQLEEALMPSSIAVKVEWCLTPLEARVFSHLTTRDQASKQSIMLAMYSDRIDVEPEIKIVDVFVCKMRKKLKPFGIEILTLWGAGYSLKDRELYLGRAAA</sequence>
<accession>A0A7W6CQY2</accession>
<dbReference type="GO" id="GO:0006355">
    <property type="term" value="P:regulation of DNA-templated transcription"/>
    <property type="evidence" value="ECO:0007669"/>
    <property type="project" value="InterPro"/>
</dbReference>
<evidence type="ECO:0000313" key="4">
    <source>
        <dbReference type="Proteomes" id="UP000582090"/>
    </source>
</evidence>
<reference evidence="3 4" key="1">
    <citation type="submission" date="2020-08" db="EMBL/GenBank/DDBJ databases">
        <title>Genomic Encyclopedia of Type Strains, Phase IV (KMG-IV): sequencing the most valuable type-strain genomes for metagenomic binning, comparative biology and taxonomic classification.</title>
        <authorList>
            <person name="Goeker M."/>
        </authorList>
    </citation>
    <scope>NUCLEOTIDE SEQUENCE [LARGE SCALE GENOMIC DNA]</scope>
    <source>
        <strain evidence="3 4">DSM 26575</strain>
    </source>
</reference>
<dbReference type="InterPro" id="IPR036388">
    <property type="entry name" value="WH-like_DNA-bd_sf"/>
</dbReference>
<dbReference type="EMBL" id="JACIDW010000002">
    <property type="protein sequence ID" value="MBB3963513.1"/>
    <property type="molecule type" value="Genomic_DNA"/>
</dbReference>
<dbReference type="AlphaFoldDB" id="A0A7W6CQY2"/>
<evidence type="ECO:0000256" key="1">
    <source>
        <dbReference type="ARBA" id="ARBA00023125"/>
    </source>
</evidence>
<dbReference type="Pfam" id="PF00486">
    <property type="entry name" value="Trans_reg_C"/>
    <property type="match status" value="1"/>
</dbReference>
<comment type="caution">
    <text evidence="3">The sequence shown here is derived from an EMBL/GenBank/DDBJ whole genome shotgun (WGS) entry which is preliminary data.</text>
</comment>
<name>A0A7W6CQY2_9HYPH</name>
<dbReference type="GO" id="GO:0003677">
    <property type="term" value="F:DNA binding"/>
    <property type="evidence" value="ECO:0007669"/>
    <property type="project" value="UniProtKB-KW"/>
</dbReference>
<dbReference type="SMART" id="SM00862">
    <property type="entry name" value="Trans_reg_C"/>
    <property type="match status" value="1"/>
</dbReference>